<feature type="compositionally biased region" description="Polar residues" evidence="1">
    <location>
        <begin position="34"/>
        <end position="47"/>
    </location>
</feature>
<evidence type="ECO:0000313" key="2">
    <source>
        <dbReference type="EMBL" id="PTQ37600.1"/>
    </source>
</evidence>
<dbReference type="OrthoDB" id="10285200at2759"/>
<feature type="compositionally biased region" description="Basic and acidic residues" evidence="1">
    <location>
        <begin position="263"/>
        <end position="272"/>
    </location>
</feature>
<accession>A0A2R6WUV1</accession>
<organism evidence="2 3">
    <name type="scientific">Marchantia polymorpha</name>
    <name type="common">Common liverwort</name>
    <name type="synonym">Marchantia aquatica</name>
    <dbReference type="NCBI Taxonomy" id="3197"/>
    <lineage>
        <taxon>Eukaryota</taxon>
        <taxon>Viridiplantae</taxon>
        <taxon>Streptophyta</taxon>
        <taxon>Embryophyta</taxon>
        <taxon>Marchantiophyta</taxon>
        <taxon>Marchantiopsida</taxon>
        <taxon>Marchantiidae</taxon>
        <taxon>Marchantiales</taxon>
        <taxon>Marchantiaceae</taxon>
        <taxon>Marchantia</taxon>
    </lineage>
</organism>
<feature type="compositionally biased region" description="Basic and acidic residues" evidence="1">
    <location>
        <begin position="54"/>
        <end position="64"/>
    </location>
</feature>
<dbReference type="Proteomes" id="UP000244005">
    <property type="component" value="Unassembled WGS sequence"/>
</dbReference>
<proteinExistence type="predicted"/>
<name>A0A2R6WUV1_MARPO</name>
<feature type="compositionally biased region" description="Polar residues" evidence="1">
    <location>
        <begin position="66"/>
        <end position="83"/>
    </location>
</feature>
<feature type="compositionally biased region" description="Basic and acidic residues" evidence="1">
    <location>
        <begin position="408"/>
        <end position="424"/>
    </location>
</feature>
<protein>
    <submittedName>
        <fullName evidence="2">Uncharacterized protein</fullName>
    </submittedName>
</protein>
<feature type="compositionally biased region" description="Polar residues" evidence="1">
    <location>
        <begin position="1"/>
        <end position="15"/>
    </location>
</feature>
<dbReference type="AlphaFoldDB" id="A0A2R6WUV1"/>
<feature type="compositionally biased region" description="Low complexity" evidence="1">
    <location>
        <begin position="88"/>
        <end position="103"/>
    </location>
</feature>
<gene>
    <name evidence="2" type="ORF">MARPO_0056s0062</name>
</gene>
<keyword evidence="3" id="KW-1185">Reference proteome</keyword>
<reference evidence="3" key="1">
    <citation type="journal article" date="2017" name="Cell">
        <title>Insights into land plant evolution garnered from the Marchantia polymorpha genome.</title>
        <authorList>
            <person name="Bowman J.L."/>
            <person name="Kohchi T."/>
            <person name="Yamato K.T."/>
            <person name="Jenkins J."/>
            <person name="Shu S."/>
            <person name="Ishizaki K."/>
            <person name="Yamaoka S."/>
            <person name="Nishihama R."/>
            <person name="Nakamura Y."/>
            <person name="Berger F."/>
            <person name="Adam C."/>
            <person name="Aki S.S."/>
            <person name="Althoff F."/>
            <person name="Araki T."/>
            <person name="Arteaga-Vazquez M.A."/>
            <person name="Balasubrmanian S."/>
            <person name="Barry K."/>
            <person name="Bauer D."/>
            <person name="Boehm C.R."/>
            <person name="Briginshaw L."/>
            <person name="Caballero-Perez J."/>
            <person name="Catarino B."/>
            <person name="Chen F."/>
            <person name="Chiyoda S."/>
            <person name="Chovatia M."/>
            <person name="Davies K.M."/>
            <person name="Delmans M."/>
            <person name="Demura T."/>
            <person name="Dierschke T."/>
            <person name="Dolan L."/>
            <person name="Dorantes-Acosta A.E."/>
            <person name="Eklund D.M."/>
            <person name="Florent S.N."/>
            <person name="Flores-Sandoval E."/>
            <person name="Fujiyama A."/>
            <person name="Fukuzawa H."/>
            <person name="Galik B."/>
            <person name="Grimanelli D."/>
            <person name="Grimwood J."/>
            <person name="Grossniklaus U."/>
            <person name="Hamada T."/>
            <person name="Haseloff J."/>
            <person name="Hetherington A.J."/>
            <person name="Higo A."/>
            <person name="Hirakawa Y."/>
            <person name="Hundley H.N."/>
            <person name="Ikeda Y."/>
            <person name="Inoue K."/>
            <person name="Inoue S.I."/>
            <person name="Ishida S."/>
            <person name="Jia Q."/>
            <person name="Kakita M."/>
            <person name="Kanazawa T."/>
            <person name="Kawai Y."/>
            <person name="Kawashima T."/>
            <person name="Kennedy M."/>
            <person name="Kinose K."/>
            <person name="Kinoshita T."/>
            <person name="Kohara Y."/>
            <person name="Koide E."/>
            <person name="Komatsu K."/>
            <person name="Kopischke S."/>
            <person name="Kubo M."/>
            <person name="Kyozuka J."/>
            <person name="Lagercrantz U."/>
            <person name="Lin S.S."/>
            <person name="Lindquist E."/>
            <person name="Lipzen A.M."/>
            <person name="Lu C.W."/>
            <person name="De Luna E."/>
            <person name="Martienssen R.A."/>
            <person name="Minamino N."/>
            <person name="Mizutani M."/>
            <person name="Mizutani M."/>
            <person name="Mochizuki N."/>
            <person name="Monte I."/>
            <person name="Mosher R."/>
            <person name="Nagasaki H."/>
            <person name="Nakagami H."/>
            <person name="Naramoto S."/>
            <person name="Nishitani K."/>
            <person name="Ohtani M."/>
            <person name="Okamoto T."/>
            <person name="Okumura M."/>
            <person name="Phillips J."/>
            <person name="Pollak B."/>
            <person name="Reinders A."/>
            <person name="Rovekamp M."/>
            <person name="Sano R."/>
            <person name="Sawa S."/>
            <person name="Schmid M.W."/>
            <person name="Shirakawa M."/>
            <person name="Solano R."/>
            <person name="Spunde A."/>
            <person name="Suetsugu N."/>
            <person name="Sugano S."/>
            <person name="Sugiyama A."/>
            <person name="Sun R."/>
            <person name="Suzuki Y."/>
            <person name="Takenaka M."/>
            <person name="Takezawa D."/>
            <person name="Tomogane H."/>
            <person name="Tsuzuki M."/>
            <person name="Ueda T."/>
            <person name="Umeda M."/>
            <person name="Ward J.M."/>
            <person name="Watanabe Y."/>
            <person name="Yazaki K."/>
            <person name="Yokoyama R."/>
            <person name="Yoshitake Y."/>
            <person name="Yotsui I."/>
            <person name="Zachgo S."/>
            <person name="Schmutz J."/>
        </authorList>
    </citation>
    <scope>NUCLEOTIDE SEQUENCE [LARGE SCALE GENOMIC DNA]</scope>
    <source>
        <strain evidence="3">Tak-1</strain>
    </source>
</reference>
<dbReference type="EMBL" id="KZ772728">
    <property type="protein sequence ID" value="PTQ37600.1"/>
    <property type="molecule type" value="Genomic_DNA"/>
</dbReference>
<feature type="region of interest" description="Disordered" evidence="1">
    <location>
        <begin position="1"/>
        <end position="195"/>
    </location>
</feature>
<evidence type="ECO:0000313" key="3">
    <source>
        <dbReference type="Proteomes" id="UP000244005"/>
    </source>
</evidence>
<feature type="compositionally biased region" description="Basic and acidic residues" evidence="1">
    <location>
        <begin position="221"/>
        <end position="245"/>
    </location>
</feature>
<evidence type="ECO:0000256" key="1">
    <source>
        <dbReference type="SAM" id="MobiDB-lite"/>
    </source>
</evidence>
<feature type="compositionally biased region" description="Basic and acidic residues" evidence="1">
    <location>
        <begin position="159"/>
        <end position="175"/>
    </location>
</feature>
<sequence length="424" mass="46841">MTQANMKGSTDTRNLLQGCDCSQHEKGDSGGAQVHTSKSCSRYSSPPNAVAETQPKKASDKKGVSEMQSRAPSRNGRGSTPSPIQGHGIRTPTRNGRGTTPSPIQIRSATHSPASPDEFVVRKTPGAHIHLRSARPPGCDGESTQPTVNEVHNRIARRRGFDDHAHVSRETENIRPRSGNTPESERPRSSPPCNCGLRKCKHELSRDHGKDFAFMDGFETKEQPWKPGKKVVDHFSDQPRSEYRWKSSRRSIPGADRMQSRTPEWRSDEPPISRKGTGGRDGGSAQVQREYDPFGNPLNNPEWEWHPGKGRGNGPMPGEWLPPFRAYSARAEAEPPPFLRGKGSGRRHSDEWLPPFRVVDRPASWHRSKGAGSGPPPDQWLPPWGHESPADQERGDSAASVSCCAEPRGPDSSRTRRSEPPEVF</sequence>
<feature type="region of interest" description="Disordered" evidence="1">
    <location>
        <begin position="221"/>
        <end position="424"/>
    </location>
</feature>